<dbReference type="AlphaFoldDB" id="A0A642UXT1"/>
<dbReference type="PANTHER" id="PTHR21021:SF15">
    <property type="entry name" value="FREE METHIONINE-R-SULFOXIDE REDUCTASE"/>
    <property type="match status" value="1"/>
</dbReference>
<comment type="caution">
    <text evidence="3">The sequence shown here is derived from an EMBL/GenBank/DDBJ whole genome shotgun (WGS) entry which is preliminary data.</text>
</comment>
<dbReference type="OrthoDB" id="15735at2759"/>
<reference evidence="3 4" key="1">
    <citation type="submission" date="2019-07" db="EMBL/GenBank/DDBJ databases">
        <title>Genome assembly of two rare yeast pathogens: Diutina rugosa and Trichomonascus ciferrii.</title>
        <authorList>
            <person name="Mixao V."/>
            <person name="Saus E."/>
            <person name="Hansen A."/>
            <person name="Lass-Flor C."/>
            <person name="Gabaldon T."/>
        </authorList>
    </citation>
    <scope>NUCLEOTIDE SEQUENCE [LARGE SCALE GENOMIC DNA]</scope>
    <source>
        <strain evidence="3 4">CBS 613</strain>
    </source>
</reference>
<keyword evidence="4" id="KW-1185">Reference proteome</keyword>
<dbReference type="InterPro" id="IPR029016">
    <property type="entry name" value="GAF-like_dom_sf"/>
</dbReference>
<dbReference type="OMA" id="FQGPIAC"/>
<comment type="similarity">
    <text evidence="1">Belongs to the free Met sulfoxide reductase family.</text>
</comment>
<sequence length="169" mass="18221">MVHADYANITAASRAEALESVVESYKALAEDTEFYVANLANASSLLWHAYHSLGVKVNWAGFYITRDADTLYLGPFQGKVACQVIKFGVGVCGTAASTQTTQLVPNVHEFPGHIACDSETNSEIVVPVVVDGKTVAVLDIDCETLEGFTEEDQKWLEQLAAAIATSCKF</sequence>
<dbReference type="InterPro" id="IPR051330">
    <property type="entry name" value="Phosphatase_reg/MetRdx"/>
</dbReference>
<feature type="domain" description="GAF" evidence="2">
    <location>
        <begin position="57"/>
        <end position="165"/>
    </location>
</feature>
<dbReference type="VEuPathDB" id="FungiDB:DIURU_000460"/>
<evidence type="ECO:0000313" key="3">
    <source>
        <dbReference type="EMBL" id="KAA8907773.1"/>
    </source>
</evidence>
<dbReference type="EMBL" id="SWFT01000019">
    <property type="protein sequence ID" value="KAA8907773.1"/>
    <property type="molecule type" value="Genomic_DNA"/>
</dbReference>
<dbReference type="FunFam" id="3.30.450.40:FF:000008">
    <property type="entry name" value="GAF domain-containing proteins"/>
    <property type="match status" value="1"/>
</dbReference>
<gene>
    <name evidence="3" type="ORF">DIURU_000460</name>
</gene>
<organism evidence="3 4">
    <name type="scientific">Diutina rugosa</name>
    <name type="common">Yeast</name>
    <name type="synonym">Candida rugosa</name>
    <dbReference type="NCBI Taxonomy" id="5481"/>
    <lineage>
        <taxon>Eukaryota</taxon>
        <taxon>Fungi</taxon>
        <taxon>Dikarya</taxon>
        <taxon>Ascomycota</taxon>
        <taxon>Saccharomycotina</taxon>
        <taxon>Pichiomycetes</taxon>
        <taxon>Debaryomycetaceae</taxon>
        <taxon>Diutina</taxon>
    </lineage>
</organism>
<evidence type="ECO:0000313" key="4">
    <source>
        <dbReference type="Proteomes" id="UP000449547"/>
    </source>
</evidence>
<dbReference type="Gene3D" id="3.30.450.40">
    <property type="match status" value="1"/>
</dbReference>
<dbReference type="PANTHER" id="PTHR21021">
    <property type="entry name" value="GAF/PUTATIVE CYTOSKELETAL PROTEIN"/>
    <property type="match status" value="1"/>
</dbReference>
<dbReference type="GO" id="GO:0005829">
    <property type="term" value="C:cytosol"/>
    <property type="evidence" value="ECO:0007669"/>
    <property type="project" value="TreeGrafter"/>
</dbReference>
<dbReference type="Pfam" id="PF01590">
    <property type="entry name" value="GAF"/>
    <property type="match status" value="1"/>
</dbReference>
<dbReference type="GO" id="GO:0033745">
    <property type="term" value="F:L-methionine-(R)-S-oxide reductase activity"/>
    <property type="evidence" value="ECO:0007669"/>
    <property type="project" value="TreeGrafter"/>
</dbReference>
<dbReference type="RefSeq" id="XP_034014779.1">
    <property type="nucleotide sequence ID" value="XM_034157491.1"/>
</dbReference>
<evidence type="ECO:0000256" key="1">
    <source>
        <dbReference type="ARBA" id="ARBA00038454"/>
    </source>
</evidence>
<name>A0A642UXT1_DIURU</name>
<dbReference type="GeneID" id="54779113"/>
<protein>
    <recommendedName>
        <fullName evidence="2">GAF domain-containing protein</fullName>
    </recommendedName>
</protein>
<evidence type="ECO:0000259" key="2">
    <source>
        <dbReference type="Pfam" id="PF01590"/>
    </source>
</evidence>
<accession>A0A642UXT1</accession>
<dbReference type="SUPFAM" id="SSF55781">
    <property type="entry name" value="GAF domain-like"/>
    <property type="match status" value="1"/>
</dbReference>
<dbReference type="Proteomes" id="UP000449547">
    <property type="component" value="Unassembled WGS sequence"/>
</dbReference>
<proteinExistence type="inferred from homology"/>
<dbReference type="InterPro" id="IPR003018">
    <property type="entry name" value="GAF"/>
</dbReference>